<dbReference type="EMBL" id="CAKOGL010000025">
    <property type="protein sequence ID" value="CAH2102307.1"/>
    <property type="molecule type" value="Genomic_DNA"/>
</dbReference>
<protein>
    <submittedName>
        <fullName evidence="1">Uncharacterized protein</fullName>
    </submittedName>
</protein>
<name>A0AAU9UWR6_EUPED</name>
<proteinExistence type="predicted"/>
<organism evidence="1 2">
    <name type="scientific">Euphydryas editha</name>
    <name type="common">Edith's checkerspot</name>
    <dbReference type="NCBI Taxonomy" id="104508"/>
    <lineage>
        <taxon>Eukaryota</taxon>
        <taxon>Metazoa</taxon>
        <taxon>Ecdysozoa</taxon>
        <taxon>Arthropoda</taxon>
        <taxon>Hexapoda</taxon>
        <taxon>Insecta</taxon>
        <taxon>Pterygota</taxon>
        <taxon>Neoptera</taxon>
        <taxon>Endopterygota</taxon>
        <taxon>Lepidoptera</taxon>
        <taxon>Glossata</taxon>
        <taxon>Ditrysia</taxon>
        <taxon>Papilionoidea</taxon>
        <taxon>Nymphalidae</taxon>
        <taxon>Nymphalinae</taxon>
        <taxon>Euphydryas</taxon>
    </lineage>
</organism>
<evidence type="ECO:0000313" key="1">
    <source>
        <dbReference type="EMBL" id="CAH2102307.1"/>
    </source>
</evidence>
<sequence length="66" mass="7339">MQHGAFEMRQAVMFVSDANPITPNQQRRRPNWALLMRGRAFLTACANKPSVAAAPNKALRNQDDAS</sequence>
<dbReference type="AlphaFoldDB" id="A0AAU9UWR6"/>
<evidence type="ECO:0000313" key="2">
    <source>
        <dbReference type="Proteomes" id="UP001153954"/>
    </source>
</evidence>
<comment type="caution">
    <text evidence="1">The sequence shown here is derived from an EMBL/GenBank/DDBJ whole genome shotgun (WGS) entry which is preliminary data.</text>
</comment>
<keyword evidence="2" id="KW-1185">Reference proteome</keyword>
<reference evidence="1" key="1">
    <citation type="submission" date="2022-03" db="EMBL/GenBank/DDBJ databases">
        <authorList>
            <person name="Tunstrom K."/>
        </authorList>
    </citation>
    <scope>NUCLEOTIDE SEQUENCE</scope>
</reference>
<accession>A0AAU9UWR6</accession>
<gene>
    <name evidence="1" type="ORF">EEDITHA_LOCUS16954</name>
</gene>
<dbReference type="Proteomes" id="UP001153954">
    <property type="component" value="Unassembled WGS sequence"/>
</dbReference>